<comment type="caution">
    <text evidence="2">The sequence shown here is derived from an EMBL/GenBank/DDBJ whole genome shotgun (WGS) entry which is preliminary data.</text>
</comment>
<dbReference type="InterPro" id="IPR006527">
    <property type="entry name" value="F-box-assoc_dom_typ1"/>
</dbReference>
<reference evidence="2 3" key="1">
    <citation type="submission" date="2021-09" db="EMBL/GenBank/DDBJ databases">
        <title>Genomic insights and catalytic innovation underlie evolution of tropane alkaloids biosynthesis.</title>
        <authorList>
            <person name="Wang Y.-J."/>
            <person name="Tian T."/>
            <person name="Huang J.-P."/>
            <person name="Huang S.-X."/>
        </authorList>
    </citation>
    <scope>NUCLEOTIDE SEQUENCE [LARGE SCALE GENOMIC DNA]</scope>
    <source>
        <strain evidence="2">KIB-2018</strain>
        <tissue evidence="2">Leaf</tissue>
    </source>
</reference>
<dbReference type="Pfam" id="PF07734">
    <property type="entry name" value="FBA_1"/>
    <property type="match status" value="1"/>
</dbReference>
<dbReference type="InterPro" id="IPR036047">
    <property type="entry name" value="F-box-like_dom_sf"/>
</dbReference>
<dbReference type="CDD" id="cd22157">
    <property type="entry name" value="F-box_AtFBW1-like"/>
    <property type="match status" value="1"/>
</dbReference>
<dbReference type="EMBL" id="JAIWQS010000006">
    <property type="protein sequence ID" value="KAJ8763049.1"/>
    <property type="molecule type" value="Genomic_DNA"/>
</dbReference>
<name>A0AAV8TAS5_9ROSI</name>
<dbReference type="Pfam" id="PF00646">
    <property type="entry name" value="F-box"/>
    <property type="match status" value="1"/>
</dbReference>
<evidence type="ECO:0000313" key="3">
    <source>
        <dbReference type="Proteomes" id="UP001159364"/>
    </source>
</evidence>
<sequence>MSDYLPPEVLVEIFLRLPVDSLLRFRCVCKSWHCLITDPTFVSLYTQFAATNNHKKANRFIIRRYSKVQGKETFTLNFDDDGSLVATHQLNWPFKSSLDYFQIVGSCNGLLCLTDYHSKQRGCPQSIILWNPLVRKFANVPLKHNIDSRCFDAILGFGFDSKSINYKVVKVVYFVADYPSQVVWREVEIFDLRLGAWRNSKATVTTYPDFVIDRSSQQAFLNETIHWVGCTLPNKELGGQQKLVVATFDVSNEVFGQLEIPEETANLGYRNKMSLSVLGGSLSLIWYKNVWPEQHSSICYIWVMKDYGVSESWLKQYKIHLTCGVSKALGLRGNGEILLVMSHGLLVSYDPESNRISPLDICGDPYSFFLDTYVDSLFLWKGLHKVRPEVLL</sequence>
<dbReference type="PROSITE" id="PS50181">
    <property type="entry name" value="FBOX"/>
    <property type="match status" value="1"/>
</dbReference>
<organism evidence="2 3">
    <name type="scientific">Erythroxylum novogranatense</name>
    <dbReference type="NCBI Taxonomy" id="1862640"/>
    <lineage>
        <taxon>Eukaryota</taxon>
        <taxon>Viridiplantae</taxon>
        <taxon>Streptophyta</taxon>
        <taxon>Embryophyta</taxon>
        <taxon>Tracheophyta</taxon>
        <taxon>Spermatophyta</taxon>
        <taxon>Magnoliopsida</taxon>
        <taxon>eudicotyledons</taxon>
        <taxon>Gunneridae</taxon>
        <taxon>Pentapetalae</taxon>
        <taxon>rosids</taxon>
        <taxon>fabids</taxon>
        <taxon>Malpighiales</taxon>
        <taxon>Erythroxylaceae</taxon>
        <taxon>Erythroxylum</taxon>
    </lineage>
</organism>
<dbReference type="Gene3D" id="1.20.1280.50">
    <property type="match status" value="1"/>
</dbReference>
<evidence type="ECO:0000259" key="1">
    <source>
        <dbReference type="PROSITE" id="PS50181"/>
    </source>
</evidence>
<dbReference type="InterPro" id="IPR050796">
    <property type="entry name" value="SCF_F-box_component"/>
</dbReference>
<evidence type="ECO:0000313" key="2">
    <source>
        <dbReference type="EMBL" id="KAJ8763049.1"/>
    </source>
</evidence>
<gene>
    <name evidence="2" type="ORF">K2173_023254</name>
</gene>
<protein>
    <recommendedName>
        <fullName evidence="1">F-box domain-containing protein</fullName>
    </recommendedName>
</protein>
<feature type="domain" description="F-box" evidence="1">
    <location>
        <begin position="1"/>
        <end position="48"/>
    </location>
</feature>
<dbReference type="AlphaFoldDB" id="A0AAV8TAS5"/>
<dbReference type="Proteomes" id="UP001159364">
    <property type="component" value="Linkage Group LG06"/>
</dbReference>
<dbReference type="SMART" id="SM00256">
    <property type="entry name" value="FBOX"/>
    <property type="match status" value="1"/>
</dbReference>
<dbReference type="InterPro" id="IPR001810">
    <property type="entry name" value="F-box_dom"/>
</dbReference>
<dbReference type="PANTHER" id="PTHR31672">
    <property type="entry name" value="BNACNNG10540D PROTEIN"/>
    <property type="match status" value="1"/>
</dbReference>
<dbReference type="SUPFAM" id="SSF81383">
    <property type="entry name" value="F-box domain"/>
    <property type="match status" value="1"/>
</dbReference>
<keyword evidence="3" id="KW-1185">Reference proteome</keyword>
<dbReference type="PANTHER" id="PTHR31672:SF13">
    <property type="entry name" value="F-BOX PROTEIN CPR30-LIKE"/>
    <property type="match status" value="1"/>
</dbReference>
<dbReference type="NCBIfam" id="TIGR01640">
    <property type="entry name" value="F_box_assoc_1"/>
    <property type="match status" value="1"/>
</dbReference>
<dbReference type="InterPro" id="IPR017451">
    <property type="entry name" value="F-box-assoc_interact_dom"/>
</dbReference>
<proteinExistence type="predicted"/>
<accession>A0AAV8TAS5</accession>